<keyword evidence="2" id="KW-0574">Periplasm</keyword>
<protein>
    <recommendedName>
        <fullName evidence="4">Heparinase II/III-like C-terminal domain-containing protein</fullName>
    </recommendedName>
</protein>
<feature type="non-terminal residue" evidence="5">
    <location>
        <position position="205"/>
    </location>
</feature>
<dbReference type="GO" id="GO:0016829">
    <property type="term" value="F:lyase activity"/>
    <property type="evidence" value="ECO:0007669"/>
    <property type="project" value="UniProtKB-KW"/>
</dbReference>
<keyword evidence="1" id="KW-0732">Signal</keyword>
<reference evidence="5" key="1">
    <citation type="journal article" date="2014" name="Front. Microbiol.">
        <title>High frequency of phylogenetically diverse reductive dehalogenase-homologous genes in deep subseafloor sedimentary metagenomes.</title>
        <authorList>
            <person name="Kawai M."/>
            <person name="Futagami T."/>
            <person name="Toyoda A."/>
            <person name="Takaki Y."/>
            <person name="Nishi S."/>
            <person name="Hori S."/>
            <person name="Arai W."/>
            <person name="Tsubouchi T."/>
            <person name="Morono Y."/>
            <person name="Uchiyama I."/>
            <person name="Ito T."/>
            <person name="Fujiyama A."/>
            <person name="Inagaki F."/>
            <person name="Takami H."/>
        </authorList>
    </citation>
    <scope>NUCLEOTIDE SEQUENCE</scope>
    <source>
        <strain evidence="5">Expedition CK06-06</strain>
    </source>
</reference>
<dbReference type="PANTHER" id="PTHR39210">
    <property type="entry name" value="HEPARIN-SULFATE LYASE"/>
    <property type="match status" value="1"/>
</dbReference>
<evidence type="ECO:0000259" key="4">
    <source>
        <dbReference type="Pfam" id="PF07940"/>
    </source>
</evidence>
<accession>X0XMV7</accession>
<evidence type="ECO:0000256" key="2">
    <source>
        <dbReference type="ARBA" id="ARBA00022764"/>
    </source>
</evidence>
<dbReference type="EMBL" id="BARS01055317">
    <property type="protein sequence ID" value="GAG44515.1"/>
    <property type="molecule type" value="Genomic_DNA"/>
</dbReference>
<comment type="caution">
    <text evidence="5">The sequence shown here is derived from an EMBL/GenBank/DDBJ whole genome shotgun (WGS) entry which is preliminary data.</text>
</comment>
<dbReference type="InterPro" id="IPR012480">
    <property type="entry name" value="Hepar_II_III_C"/>
</dbReference>
<name>X0XMV7_9ZZZZ</name>
<sequence length="205" mass="23840">MLEFALGGKLRREISHRHKAAGDQGIVRPDDFRQSGIYIMRGQGSRGMVRAAQFHSRPGHSDQLHFDLWWGGINLARDPGTYLYNADHPWNNVFTGAWCHNTALIDGSDPMLRASRFLWLRWSQARLLGRWRSKDGRLEILSALHHYRSREHTIHQRTILRVEDRLWIVVDDILGIGEAEVRIGWNIPDMPFEMDERTLRVNLQG</sequence>
<gene>
    <name evidence="5" type="ORF">S01H1_81697</name>
</gene>
<proteinExistence type="predicted"/>
<dbReference type="PANTHER" id="PTHR39210:SF1">
    <property type="entry name" value="HEPARIN-SULFATE LYASE"/>
    <property type="match status" value="1"/>
</dbReference>
<evidence type="ECO:0000256" key="3">
    <source>
        <dbReference type="ARBA" id="ARBA00023239"/>
    </source>
</evidence>
<evidence type="ECO:0000313" key="5">
    <source>
        <dbReference type="EMBL" id="GAG44515.1"/>
    </source>
</evidence>
<dbReference type="AlphaFoldDB" id="X0XMV7"/>
<keyword evidence="3" id="KW-0456">Lyase</keyword>
<organism evidence="5">
    <name type="scientific">marine sediment metagenome</name>
    <dbReference type="NCBI Taxonomy" id="412755"/>
    <lineage>
        <taxon>unclassified sequences</taxon>
        <taxon>metagenomes</taxon>
        <taxon>ecological metagenomes</taxon>
    </lineage>
</organism>
<feature type="domain" description="Heparinase II/III-like C-terminal" evidence="4">
    <location>
        <begin position="30"/>
        <end position="199"/>
    </location>
</feature>
<dbReference type="Gene3D" id="2.70.98.70">
    <property type="match status" value="1"/>
</dbReference>
<evidence type="ECO:0000256" key="1">
    <source>
        <dbReference type="ARBA" id="ARBA00022729"/>
    </source>
</evidence>
<dbReference type="Pfam" id="PF07940">
    <property type="entry name" value="Hepar_II_III_C"/>
    <property type="match status" value="1"/>
</dbReference>